<dbReference type="SUPFAM" id="SSF46689">
    <property type="entry name" value="Homeodomain-like"/>
    <property type="match status" value="1"/>
</dbReference>
<dbReference type="GO" id="GO:0005524">
    <property type="term" value="F:ATP binding"/>
    <property type="evidence" value="ECO:0007669"/>
    <property type="project" value="UniProtKB-KW"/>
</dbReference>
<dbReference type="InterPro" id="IPR002078">
    <property type="entry name" value="Sigma_54_int"/>
</dbReference>
<dbReference type="Gene3D" id="3.40.50.300">
    <property type="entry name" value="P-loop containing nucleotide triphosphate hydrolases"/>
    <property type="match status" value="1"/>
</dbReference>
<name>A0A1L0B6Z0_9GAMM</name>
<dbReference type="PANTHER" id="PTHR32071:SF35">
    <property type="entry name" value="ANAEROBIC NITRIC OXIDE REDUCTASE TRANSCRIPTION REGULATOR NORR"/>
    <property type="match status" value="1"/>
</dbReference>
<accession>A0A1L0B6Z0</accession>
<reference evidence="8 10" key="2">
    <citation type="submission" date="2016-11" db="EMBL/GenBank/DDBJ databases">
        <authorList>
            <person name="Jaros S."/>
            <person name="Januszkiewicz K."/>
            <person name="Wedrychowicz H."/>
        </authorList>
    </citation>
    <scope>NUCLEOTIDE SEQUENCE [LARGE SCALE GENOMIC DNA]</scope>
    <source>
        <strain evidence="8">NVI 5450</strain>
    </source>
</reference>
<evidence type="ECO:0000313" key="9">
    <source>
        <dbReference type="Proteomes" id="UP000182660"/>
    </source>
</evidence>
<dbReference type="Proteomes" id="UP000183794">
    <property type="component" value="Unassembled WGS sequence"/>
</dbReference>
<evidence type="ECO:0000256" key="1">
    <source>
        <dbReference type="ARBA" id="ARBA00022741"/>
    </source>
</evidence>
<evidence type="ECO:0000313" key="10">
    <source>
        <dbReference type="Proteomes" id="UP000183794"/>
    </source>
</evidence>
<dbReference type="GO" id="GO:0006355">
    <property type="term" value="P:regulation of DNA-templated transcription"/>
    <property type="evidence" value="ECO:0007669"/>
    <property type="project" value="InterPro"/>
</dbReference>
<dbReference type="SMART" id="SM00065">
    <property type="entry name" value="GAF"/>
    <property type="match status" value="1"/>
</dbReference>
<dbReference type="InterPro" id="IPR003593">
    <property type="entry name" value="AAA+_ATPase"/>
</dbReference>
<reference evidence="7 9" key="1">
    <citation type="submission" date="2016-11" db="EMBL/GenBank/DDBJ databases">
        <authorList>
            <person name="Klemetsen T."/>
        </authorList>
    </citation>
    <scope>NUCLEOTIDE SEQUENCE [LARGE SCALE GENOMIC DNA]</scope>
    <source>
        <strain evidence="7">MT 2528</strain>
    </source>
</reference>
<dbReference type="Gene3D" id="1.10.8.60">
    <property type="match status" value="1"/>
</dbReference>
<organism evidence="8 10">
    <name type="scientific">Moritella viscosa</name>
    <dbReference type="NCBI Taxonomy" id="80854"/>
    <lineage>
        <taxon>Bacteria</taxon>
        <taxon>Pseudomonadati</taxon>
        <taxon>Pseudomonadota</taxon>
        <taxon>Gammaproteobacteria</taxon>
        <taxon>Alteromonadales</taxon>
        <taxon>Moritellaceae</taxon>
        <taxon>Moritella</taxon>
    </lineage>
</organism>
<dbReference type="Proteomes" id="UP000182660">
    <property type="component" value="Unassembled WGS sequence"/>
</dbReference>
<dbReference type="InterPro" id="IPR009057">
    <property type="entry name" value="Homeodomain-like_sf"/>
</dbReference>
<dbReference type="PANTHER" id="PTHR32071">
    <property type="entry name" value="TRANSCRIPTIONAL REGULATORY PROTEIN"/>
    <property type="match status" value="1"/>
</dbReference>
<dbReference type="CDD" id="cd00009">
    <property type="entry name" value="AAA"/>
    <property type="match status" value="1"/>
</dbReference>
<dbReference type="InterPro" id="IPR025944">
    <property type="entry name" value="Sigma_54_int_dom_CS"/>
</dbReference>
<dbReference type="AlphaFoldDB" id="A0A1L0B6Z0"/>
<dbReference type="PROSITE" id="PS50045">
    <property type="entry name" value="SIGMA54_INTERACT_4"/>
    <property type="match status" value="1"/>
</dbReference>
<proteinExistence type="predicted"/>
<evidence type="ECO:0000313" key="7">
    <source>
        <dbReference type="EMBL" id="SGY88909.1"/>
    </source>
</evidence>
<dbReference type="InterPro" id="IPR025943">
    <property type="entry name" value="Sigma_54_int_dom_ATP-bd_2"/>
</dbReference>
<evidence type="ECO:0000313" key="8">
    <source>
        <dbReference type="EMBL" id="SGY96445.1"/>
    </source>
</evidence>
<keyword evidence="9" id="KW-1185">Reference proteome</keyword>
<evidence type="ECO:0000259" key="6">
    <source>
        <dbReference type="PROSITE" id="PS50045"/>
    </source>
</evidence>
<dbReference type="SMART" id="SM00382">
    <property type="entry name" value="AAA"/>
    <property type="match status" value="1"/>
</dbReference>
<evidence type="ECO:0000256" key="2">
    <source>
        <dbReference type="ARBA" id="ARBA00022840"/>
    </source>
</evidence>
<dbReference type="InterPro" id="IPR027417">
    <property type="entry name" value="P-loop_NTPase"/>
</dbReference>
<keyword evidence="1" id="KW-0547">Nucleotide-binding</keyword>
<dbReference type="Pfam" id="PF00158">
    <property type="entry name" value="Sigma54_activat"/>
    <property type="match status" value="1"/>
</dbReference>
<evidence type="ECO:0000256" key="5">
    <source>
        <dbReference type="ARBA" id="ARBA00023163"/>
    </source>
</evidence>
<evidence type="ECO:0000256" key="4">
    <source>
        <dbReference type="ARBA" id="ARBA00023125"/>
    </source>
</evidence>
<feature type="domain" description="Sigma-54 factor interaction" evidence="6">
    <location>
        <begin position="194"/>
        <end position="423"/>
    </location>
</feature>
<evidence type="ECO:0000256" key="3">
    <source>
        <dbReference type="ARBA" id="ARBA00023015"/>
    </source>
</evidence>
<dbReference type="InterPro" id="IPR003018">
    <property type="entry name" value="GAF"/>
</dbReference>
<gene>
    <name evidence="7" type="ORF">MT2528_1607</name>
    <name evidence="8" type="ORF">NVI5450_1832</name>
</gene>
<dbReference type="EMBL" id="FPLJ01000040">
    <property type="protein sequence ID" value="SGY88909.1"/>
    <property type="molecule type" value="Genomic_DNA"/>
</dbReference>
<dbReference type="Pfam" id="PF25601">
    <property type="entry name" value="AAA_lid_14"/>
    <property type="match status" value="1"/>
</dbReference>
<dbReference type="SUPFAM" id="SSF55781">
    <property type="entry name" value="GAF domain-like"/>
    <property type="match status" value="1"/>
</dbReference>
<dbReference type="Pfam" id="PF01590">
    <property type="entry name" value="GAF"/>
    <property type="match status" value="1"/>
</dbReference>
<dbReference type="SUPFAM" id="SSF52540">
    <property type="entry name" value="P-loop containing nucleoside triphosphate hydrolases"/>
    <property type="match status" value="1"/>
</dbReference>
<keyword evidence="3" id="KW-0805">Transcription regulation</keyword>
<dbReference type="PROSITE" id="PS00688">
    <property type="entry name" value="SIGMA54_INTERACT_3"/>
    <property type="match status" value="1"/>
</dbReference>
<dbReference type="NCBIfam" id="NF003451">
    <property type="entry name" value="PRK05022.1"/>
    <property type="match status" value="1"/>
</dbReference>
<dbReference type="GO" id="GO:0003677">
    <property type="term" value="F:DNA binding"/>
    <property type="evidence" value="ECO:0007669"/>
    <property type="project" value="UniProtKB-KW"/>
</dbReference>
<sequence length="517" mass="57166">MADVMQTSTKDLIHIALDLTTNISSQDRFERLLTTMRRLFNCDASALLEFKGLHFKPLAINGLNADVLGRQFNISEHPRLEAIARAGDVVRFPADSSLPDPYDALITSHEGNLHVHACVGLPLMANQRLIGALTLDSFDPHQFDNFSNDELRTVSALAAATLNIALLMDKLEKAAGDMTESDPAKHQPQSNTEIIGQSAQIQALKKEISVVASTDMTALILGETGVGKELVATAIHQQSSRADKPLIYLNCAALPESIAESELFGHVKGAFTGAISNRSGKFELADKGTLFLDEIGELTLTLQAKLLRVLQYGDLQRIGDDRNLKVDTRIIAATNKDLKEEVLAGRFRADLYHRLSVFPITVSPLRERGEDIILLAGFFIERCRSKLQLSHLSLSSTSQAILMNYPWPGNIRELEHSINRAAILARAEAKDEYVVLQPAHFKLEHFSVGVTDTTEQPIMPITSIPVDNLRDATEQFQRQLISKALKENNNNWAATARHLSVDVGNLHRLAKRIELKQ</sequence>
<dbReference type="EMBL" id="FPLD01000052">
    <property type="protein sequence ID" value="SGY96445.1"/>
    <property type="molecule type" value="Genomic_DNA"/>
</dbReference>
<dbReference type="InterPro" id="IPR029016">
    <property type="entry name" value="GAF-like_dom_sf"/>
</dbReference>
<dbReference type="Gene3D" id="1.10.10.60">
    <property type="entry name" value="Homeodomain-like"/>
    <property type="match status" value="1"/>
</dbReference>
<protein>
    <submittedName>
        <fullName evidence="8">Anaerobic nitric oxide reductase transcription regulator</fullName>
    </submittedName>
</protein>
<keyword evidence="4" id="KW-0238">DNA-binding</keyword>
<dbReference type="FunFam" id="3.40.50.300:FF:000006">
    <property type="entry name" value="DNA-binding transcriptional regulator NtrC"/>
    <property type="match status" value="1"/>
</dbReference>
<dbReference type="PROSITE" id="PS00676">
    <property type="entry name" value="SIGMA54_INTERACT_2"/>
    <property type="match status" value="1"/>
</dbReference>
<dbReference type="InterPro" id="IPR058031">
    <property type="entry name" value="AAA_lid_NorR"/>
</dbReference>
<keyword evidence="2" id="KW-0067">ATP-binding</keyword>
<dbReference type="Gene3D" id="3.30.450.40">
    <property type="match status" value="1"/>
</dbReference>
<keyword evidence="5" id="KW-0804">Transcription</keyword>